<evidence type="ECO:0000313" key="4">
    <source>
        <dbReference type="Proteomes" id="UP000011650"/>
    </source>
</evidence>
<dbReference type="STRING" id="1227482.C469_09621"/>
<gene>
    <name evidence="3" type="ORF">C469_09621</name>
</gene>
<keyword evidence="1" id="KW-0479">Metal-binding</keyword>
<dbReference type="GO" id="GO:0008270">
    <property type="term" value="F:zinc ion binding"/>
    <property type="evidence" value="ECO:0007669"/>
    <property type="project" value="UniProtKB-KW"/>
</dbReference>
<reference evidence="3 4" key="1">
    <citation type="journal article" date="2014" name="PLoS Genet.">
        <title>Phylogenetically driven sequencing of extremely halophilic archaea reveals strategies for static and dynamic osmo-response.</title>
        <authorList>
            <person name="Becker E.A."/>
            <person name="Seitzer P.M."/>
            <person name="Tritt A."/>
            <person name="Larsen D."/>
            <person name="Krusor M."/>
            <person name="Yao A.I."/>
            <person name="Wu D."/>
            <person name="Madern D."/>
            <person name="Eisen J.A."/>
            <person name="Darling A.E."/>
            <person name="Facciotti M.T."/>
        </authorList>
    </citation>
    <scope>NUCLEOTIDE SEQUENCE [LARGE SCALE GENOMIC DNA]</scope>
    <source>
        <strain evidence="3 4">DSM 21995</strain>
    </source>
</reference>
<accession>M0NNS3</accession>
<evidence type="ECO:0000259" key="2">
    <source>
        <dbReference type="PROSITE" id="PS50966"/>
    </source>
</evidence>
<protein>
    <recommendedName>
        <fullName evidence="2">SWIM-type domain-containing protein</fullName>
    </recommendedName>
</protein>
<sequence>MTDDTEEVRRDIQILRETIDRNLDLGWEDYRGGHEFKLIADGKVQVSQSEEENESDYVVELDKTGAIDCDCFVATRPLGGDSCRHMRAVDSHPRL</sequence>
<keyword evidence="4" id="KW-1185">Reference proteome</keyword>
<name>M0NNS3_9EURY</name>
<proteinExistence type="predicted"/>
<dbReference type="PROSITE" id="PS50966">
    <property type="entry name" value="ZF_SWIM"/>
    <property type="match status" value="1"/>
</dbReference>
<keyword evidence="1" id="KW-0862">Zinc</keyword>
<dbReference type="InterPro" id="IPR007527">
    <property type="entry name" value="Znf_SWIM"/>
</dbReference>
<organism evidence="3 4">
    <name type="scientific">Halorubrum lipolyticum DSM 21995</name>
    <dbReference type="NCBI Taxonomy" id="1227482"/>
    <lineage>
        <taxon>Archaea</taxon>
        <taxon>Methanobacteriati</taxon>
        <taxon>Methanobacteriota</taxon>
        <taxon>Stenosarchaea group</taxon>
        <taxon>Halobacteria</taxon>
        <taxon>Halobacteriales</taxon>
        <taxon>Haloferacaceae</taxon>
        <taxon>Halorubrum</taxon>
    </lineage>
</organism>
<dbReference type="OrthoDB" id="346448at2157"/>
<dbReference type="EMBL" id="AOJG01000028">
    <property type="protein sequence ID" value="EMA59572.1"/>
    <property type="molecule type" value="Genomic_DNA"/>
</dbReference>
<evidence type="ECO:0000256" key="1">
    <source>
        <dbReference type="PROSITE-ProRule" id="PRU00325"/>
    </source>
</evidence>
<dbReference type="AlphaFoldDB" id="M0NNS3"/>
<comment type="caution">
    <text evidence="3">The sequence shown here is derived from an EMBL/GenBank/DDBJ whole genome shotgun (WGS) entry which is preliminary data.</text>
</comment>
<keyword evidence="1" id="KW-0863">Zinc-finger</keyword>
<dbReference type="Proteomes" id="UP000011650">
    <property type="component" value="Unassembled WGS sequence"/>
</dbReference>
<feature type="domain" description="SWIM-type" evidence="2">
    <location>
        <begin position="57"/>
        <end position="94"/>
    </location>
</feature>
<dbReference type="PATRIC" id="fig|1227482.3.peg.1938"/>
<dbReference type="RefSeq" id="WP_008006047.1">
    <property type="nucleotide sequence ID" value="NZ_AOJG01000028.1"/>
</dbReference>
<evidence type="ECO:0000313" key="3">
    <source>
        <dbReference type="EMBL" id="EMA59572.1"/>
    </source>
</evidence>